<dbReference type="PANTHER" id="PTHR41324:SF1">
    <property type="entry name" value="DUF2232 DOMAIN-CONTAINING PROTEIN"/>
    <property type="match status" value="1"/>
</dbReference>
<dbReference type="Proteomes" id="UP000308230">
    <property type="component" value="Unassembled WGS sequence"/>
</dbReference>
<accession>A0A5R9EWF7</accession>
<feature type="transmembrane region" description="Helical" evidence="1">
    <location>
        <begin position="217"/>
        <end position="234"/>
    </location>
</feature>
<keyword evidence="1" id="KW-1133">Transmembrane helix</keyword>
<reference evidence="2 3" key="1">
    <citation type="submission" date="2019-04" db="EMBL/GenBank/DDBJ databases">
        <title>Bacillus caeni sp. nov., a bacterium isolated from mangrove sediment.</title>
        <authorList>
            <person name="Huang H."/>
            <person name="Mo K."/>
            <person name="Hu Y."/>
        </authorList>
    </citation>
    <scope>NUCLEOTIDE SEQUENCE [LARGE SCALE GENOMIC DNA]</scope>
    <source>
        <strain evidence="2 3">HB172195</strain>
    </source>
</reference>
<feature type="transmembrane region" description="Helical" evidence="1">
    <location>
        <begin position="274"/>
        <end position="300"/>
    </location>
</feature>
<evidence type="ECO:0000313" key="2">
    <source>
        <dbReference type="EMBL" id="TLS35151.1"/>
    </source>
</evidence>
<sequence length="308" mass="34783">MRNDRLRQLTEGAVLAAIYAVFLVITLYIPVLGTLTLWLLPLPFILMVVRRGINSGIFLWFVTLALTMIVGGIISLPGTIMFGTGGLVTGYLYSKRKPAFLILLGGSLTYIANVVVVFIASVLFFDINPLNEGQKLMEESIRQAASISKMLGQNNTEQMNMMLDMTRLIQYLAPTFFVLMGIVLALISQIIATAVLRRFRFQPPEWKPFREWTFPKSFLWYYLGVTILMMAGLEEGSMVYIATINLYYLLQVFIAVQGLAVIFYFSYAKNWPKIVPVILSVFALIFVSLVVILGIIDLGFNLRKRMKT</sequence>
<gene>
    <name evidence="2" type="ORF">FCL54_22105</name>
</gene>
<evidence type="ECO:0000256" key="1">
    <source>
        <dbReference type="SAM" id="Phobius"/>
    </source>
</evidence>
<proteinExistence type="predicted"/>
<dbReference type="RefSeq" id="WP_138129436.1">
    <property type="nucleotide sequence ID" value="NZ_SWLG01000028.1"/>
</dbReference>
<feature type="transmembrane region" description="Helical" evidence="1">
    <location>
        <begin position="246"/>
        <end position="268"/>
    </location>
</feature>
<protein>
    <submittedName>
        <fullName evidence="2">DUF2232 domain-containing protein</fullName>
    </submittedName>
</protein>
<dbReference type="PANTHER" id="PTHR41324">
    <property type="entry name" value="MEMBRANE PROTEIN-RELATED"/>
    <property type="match status" value="1"/>
</dbReference>
<dbReference type="InterPro" id="IPR018710">
    <property type="entry name" value="DUF2232"/>
</dbReference>
<feature type="transmembrane region" description="Helical" evidence="1">
    <location>
        <begin position="171"/>
        <end position="197"/>
    </location>
</feature>
<organism evidence="2 3">
    <name type="scientific">Exobacillus caeni</name>
    <dbReference type="NCBI Taxonomy" id="2574798"/>
    <lineage>
        <taxon>Bacteria</taxon>
        <taxon>Bacillati</taxon>
        <taxon>Bacillota</taxon>
        <taxon>Bacilli</taxon>
        <taxon>Bacillales</taxon>
        <taxon>Guptibacillaceae</taxon>
        <taxon>Exobacillus</taxon>
    </lineage>
</organism>
<keyword evidence="1" id="KW-0812">Transmembrane</keyword>
<feature type="transmembrane region" description="Helical" evidence="1">
    <location>
        <begin position="58"/>
        <end position="80"/>
    </location>
</feature>
<feature type="transmembrane region" description="Helical" evidence="1">
    <location>
        <begin position="100"/>
        <end position="125"/>
    </location>
</feature>
<evidence type="ECO:0000313" key="3">
    <source>
        <dbReference type="Proteomes" id="UP000308230"/>
    </source>
</evidence>
<dbReference type="OrthoDB" id="2987886at2"/>
<dbReference type="EMBL" id="SWLG01000028">
    <property type="protein sequence ID" value="TLS35151.1"/>
    <property type="molecule type" value="Genomic_DNA"/>
</dbReference>
<comment type="caution">
    <text evidence="2">The sequence shown here is derived from an EMBL/GenBank/DDBJ whole genome shotgun (WGS) entry which is preliminary data.</text>
</comment>
<dbReference type="AlphaFoldDB" id="A0A5R9EWF7"/>
<dbReference type="Pfam" id="PF09991">
    <property type="entry name" value="DUF2232"/>
    <property type="match status" value="1"/>
</dbReference>
<keyword evidence="3" id="KW-1185">Reference proteome</keyword>
<keyword evidence="1" id="KW-0472">Membrane</keyword>
<name>A0A5R9EWF7_9BACL</name>